<proteinExistence type="predicted"/>
<dbReference type="Proteomes" id="UP000272942">
    <property type="component" value="Unassembled WGS sequence"/>
</dbReference>
<dbReference type="WBParaSite" id="ECPE_0001214201-mRNA-1">
    <property type="protein sequence ID" value="ECPE_0001214201-mRNA-1"/>
    <property type="gene ID" value="ECPE_0001214201"/>
</dbReference>
<dbReference type="AlphaFoldDB" id="A0A183AYS2"/>
<dbReference type="OrthoDB" id="8065733at2759"/>
<name>A0A183AYS2_9TREM</name>
<accession>A0A183AYS2</accession>
<dbReference type="PANTHER" id="PTHR47331">
    <property type="entry name" value="PHD-TYPE DOMAIN-CONTAINING PROTEIN"/>
    <property type="match status" value="1"/>
</dbReference>
<dbReference type="EMBL" id="UZAN01052169">
    <property type="protein sequence ID" value="VDP89347.1"/>
    <property type="molecule type" value="Genomic_DNA"/>
</dbReference>
<reference evidence="3" key="1">
    <citation type="submission" date="2016-06" db="UniProtKB">
        <authorList>
            <consortium name="WormBaseParasite"/>
        </authorList>
    </citation>
    <scope>IDENTIFICATION</scope>
</reference>
<evidence type="ECO:0000313" key="3">
    <source>
        <dbReference type="WBParaSite" id="ECPE_0001214201-mRNA-1"/>
    </source>
</evidence>
<gene>
    <name evidence="1" type="ORF">ECPE_LOCUS12107</name>
</gene>
<protein>
    <submittedName>
        <fullName evidence="3">3'-phosphate/5'-hydroxy nucleic acid ligase</fullName>
    </submittedName>
</protein>
<keyword evidence="2" id="KW-1185">Reference proteome</keyword>
<evidence type="ECO:0000313" key="1">
    <source>
        <dbReference type="EMBL" id="VDP89347.1"/>
    </source>
</evidence>
<reference evidence="1 2" key="2">
    <citation type="submission" date="2018-11" db="EMBL/GenBank/DDBJ databases">
        <authorList>
            <consortium name="Pathogen Informatics"/>
        </authorList>
    </citation>
    <scope>NUCLEOTIDE SEQUENCE [LARGE SCALE GENOMIC DNA]</scope>
    <source>
        <strain evidence="1 2">Egypt</strain>
    </source>
</reference>
<dbReference type="PANTHER" id="PTHR47331:SF1">
    <property type="entry name" value="GAG-LIKE PROTEIN"/>
    <property type="match status" value="1"/>
</dbReference>
<sequence>MDKWDWGTGLVMRMYDAEFTDAQLLDQGISVDDTEAIAIVESGTMFVGGHFAVPVPWKKGVNTGMGNYASALSRLNSPKRRLINDESLRFRYAQTMKMTIEKGYAVSVPGEQLHCDFHPRWYLPHHAVLNTKKPEKLRTVLDCAAKHKVQSLNDILYQGPYTTENLVCIPLRFRKERLAVTADKRNVYASEGAKT</sequence>
<organism evidence="3">
    <name type="scientific">Echinostoma caproni</name>
    <dbReference type="NCBI Taxonomy" id="27848"/>
    <lineage>
        <taxon>Eukaryota</taxon>
        <taxon>Metazoa</taxon>
        <taxon>Spiralia</taxon>
        <taxon>Lophotrochozoa</taxon>
        <taxon>Platyhelminthes</taxon>
        <taxon>Trematoda</taxon>
        <taxon>Digenea</taxon>
        <taxon>Plagiorchiida</taxon>
        <taxon>Echinostomata</taxon>
        <taxon>Echinostomatoidea</taxon>
        <taxon>Echinostomatidae</taxon>
        <taxon>Echinostoma</taxon>
    </lineage>
</organism>
<evidence type="ECO:0000313" key="2">
    <source>
        <dbReference type="Proteomes" id="UP000272942"/>
    </source>
</evidence>